<keyword evidence="1" id="KW-0812">Transmembrane</keyword>
<comment type="caution">
    <text evidence="2">The sequence shown here is derived from an EMBL/GenBank/DDBJ whole genome shotgun (WGS) entry which is preliminary data.</text>
</comment>
<dbReference type="KEGG" id="rtx:TI83_02565"/>
<feature type="transmembrane region" description="Helical" evidence="1">
    <location>
        <begin position="345"/>
        <end position="365"/>
    </location>
</feature>
<gene>
    <name evidence="3" type="ORF">C5C51_02340</name>
    <name evidence="2" type="ORF">VT73_03590</name>
</gene>
<dbReference type="GeneID" id="93667852"/>
<dbReference type="OrthoDB" id="5181884at2"/>
<dbReference type="PATRIC" id="fig|145458.7.peg.606"/>
<sequence>MIEETTTPPATADTMARMKTAVGGVPGWLKKGLLTCGVAYVAALLVSFVQLVVAATMSGMPDVMQSLLSGAVQAIPAAHLGTLSASVTVPFFGEVSAAIHLPSLFLLLVEVAVVIGTTWRCSFTLRDRVCMAGTAGAGFAVMMSFIALLIPITPGAALPVPFEASANDLVAILVAAATIFTAAMLRGLPESWRTYMGSVRAVAFPLIVVWEVLALSVIVAIPLLAGSNSTGSLTAILFPGAATAALAAAAGSVISVSGTASGFGVSVPNNTLSLWDGHAPILWVGFLLFLLAVLASAIFSALRQAGPRTMRDTAGFIGAFFIVGIVIQLFGAVTVDVKFALANNVITAGAAAWTFLLFLVWGGIAEVAARSVAPRLIAAFPDLRARAARAAGAIAVSPAAAATSGNEFVEATGFTPARHGWRPLGRKARVGVIAGAVVVALVGVGVIVGGITRSSVFGPDKAAMEYFSALANGDAEKAVTMLGSNDAGHGLFNNAVYAVATDRPSNAHATKITEQDGQASVEVTYTQGGSNRTATLQLRRTETNFLIADKWTILSADNVGPHTISLSADAELGTITLTSGGTDVGAVSSEGTSLSALPGKYTFNLASAKYFDIPAQDVEVTPDMSRYQKPTVFTGTPTKQLDTDANAAITAFLQKCAASTDTNPKDCPLSTWYAVFAASNITYTLGAIPHASITTGSSNYSATLKAVSDDKLSYQYSYDSKDFTGKTTNTSEDASTKFTASLAVNGDTVIVTSISATYY</sequence>
<evidence type="ECO:0000313" key="5">
    <source>
        <dbReference type="Proteomes" id="UP000237966"/>
    </source>
</evidence>
<feature type="transmembrane region" description="Helical" evidence="1">
    <location>
        <begin position="201"/>
        <end position="225"/>
    </location>
</feature>
<dbReference type="EMBL" id="LBFI01000024">
    <property type="protein sequence ID" value="KKM46155.1"/>
    <property type="molecule type" value="Genomic_DNA"/>
</dbReference>
<keyword evidence="1" id="KW-0472">Membrane</keyword>
<name>A0A0C5BD59_9MICO</name>
<feature type="transmembrane region" description="Helical" evidence="1">
    <location>
        <begin position="430"/>
        <end position="451"/>
    </location>
</feature>
<reference evidence="3 5" key="2">
    <citation type="submission" date="2018-02" db="EMBL/GenBank/DDBJ databases">
        <title>Bacteriophage NCPPB3778 and a type I-E CRISPR drive the evolution of the US Biological Select Agent, Rathayibacter toxicus.</title>
        <authorList>
            <person name="Davis E.W.II."/>
            <person name="Tabima J.F."/>
            <person name="Weisberg A.J."/>
            <person name="Lopes L.D."/>
            <person name="Wiseman M.S."/>
            <person name="Wiseman M.S."/>
            <person name="Pupko T."/>
            <person name="Belcher M.S."/>
            <person name="Sechler A.J."/>
            <person name="Tancos M.A."/>
            <person name="Schroeder B.K."/>
            <person name="Murray T.D."/>
            <person name="Luster D.G."/>
            <person name="Schneider W.L."/>
            <person name="Rogers E."/>
            <person name="Andreote F.D."/>
            <person name="Grunwald N.J."/>
            <person name="Putnam M.L."/>
            <person name="Chang J.H."/>
        </authorList>
    </citation>
    <scope>NUCLEOTIDE SEQUENCE [LARGE SCALE GENOMIC DNA]</scope>
    <source>
        <strain evidence="3 5">FH99</strain>
    </source>
</reference>
<keyword evidence="4" id="KW-1185">Reference proteome</keyword>
<evidence type="ECO:0000313" key="4">
    <source>
        <dbReference type="Proteomes" id="UP000052979"/>
    </source>
</evidence>
<reference evidence="2 4" key="1">
    <citation type="submission" date="2015-04" db="EMBL/GenBank/DDBJ databases">
        <title>Draft genome sequence of Rathayibacter toxicus strain FH-142 (AKA 70134 or CS 32), a Western Australian isolate.</title>
        <authorList>
            <consortium name="Consortium for Microbial Forensics and Genomics (microFORGE)"/>
            <person name="Knight B.M."/>
            <person name="Roberts D.P."/>
            <person name="Lin D."/>
            <person name="Hari K."/>
            <person name="Fletcher J."/>
            <person name="Melcher U."/>
            <person name="Blagden T."/>
            <person name="Luster D.G."/>
            <person name="Sechler A.J."/>
            <person name="Schneider W.L."/>
            <person name="Winegar R.A."/>
        </authorList>
    </citation>
    <scope>NUCLEOTIDE SEQUENCE [LARGE SCALE GENOMIC DNA]</scope>
    <source>
        <strain evidence="2 4">FH142</strain>
    </source>
</reference>
<dbReference type="Proteomes" id="UP000237966">
    <property type="component" value="Unassembled WGS sequence"/>
</dbReference>
<feature type="transmembrane region" description="Helical" evidence="1">
    <location>
        <begin position="32"/>
        <end position="55"/>
    </location>
</feature>
<feature type="transmembrane region" description="Helical" evidence="1">
    <location>
        <begin position="129"/>
        <end position="150"/>
    </location>
</feature>
<protein>
    <submittedName>
        <fullName evidence="2">Uncharacterized protein</fullName>
    </submittedName>
</protein>
<evidence type="ECO:0000256" key="1">
    <source>
        <dbReference type="SAM" id="Phobius"/>
    </source>
</evidence>
<feature type="transmembrane region" description="Helical" evidence="1">
    <location>
        <begin position="170"/>
        <end position="189"/>
    </location>
</feature>
<keyword evidence="1" id="KW-1133">Transmembrane helix</keyword>
<dbReference type="eggNOG" id="COG3087">
    <property type="taxonomic scope" value="Bacteria"/>
</dbReference>
<dbReference type="STRING" id="145458.APU90_03905"/>
<dbReference type="Proteomes" id="UP000052979">
    <property type="component" value="Unassembled WGS sequence"/>
</dbReference>
<dbReference type="EMBL" id="PSWU01000004">
    <property type="protein sequence ID" value="PPI16264.1"/>
    <property type="molecule type" value="Genomic_DNA"/>
</dbReference>
<organism evidence="2 4">
    <name type="scientific">Rathayibacter toxicus</name>
    <dbReference type="NCBI Taxonomy" id="145458"/>
    <lineage>
        <taxon>Bacteria</taxon>
        <taxon>Bacillati</taxon>
        <taxon>Actinomycetota</taxon>
        <taxon>Actinomycetes</taxon>
        <taxon>Micrococcales</taxon>
        <taxon>Microbacteriaceae</taxon>
        <taxon>Rathayibacter</taxon>
    </lineage>
</organism>
<dbReference type="AlphaFoldDB" id="A0A0C5BD59"/>
<dbReference type="RefSeq" id="WP_042733853.1">
    <property type="nucleotide sequence ID" value="NZ_CP010848.1"/>
</dbReference>
<feature type="transmembrane region" description="Helical" evidence="1">
    <location>
        <begin position="98"/>
        <end position="117"/>
    </location>
</feature>
<feature type="transmembrane region" description="Helical" evidence="1">
    <location>
        <begin position="314"/>
        <end position="333"/>
    </location>
</feature>
<dbReference type="KEGG" id="rtc:APU90_03905"/>
<evidence type="ECO:0000313" key="3">
    <source>
        <dbReference type="EMBL" id="PPI16264.1"/>
    </source>
</evidence>
<feature type="transmembrane region" description="Helical" evidence="1">
    <location>
        <begin position="281"/>
        <end position="302"/>
    </location>
</feature>
<evidence type="ECO:0000313" key="2">
    <source>
        <dbReference type="EMBL" id="KKM46155.1"/>
    </source>
</evidence>
<proteinExistence type="predicted"/>
<accession>A0A0C5BD59</accession>